<protein>
    <recommendedName>
        <fullName evidence="4">Phage protein</fullName>
    </recommendedName>
</protein>
<keyword evidence="3" id="KW-1185">Reference proteome</keyword>
<organism evidence="2 3">
    <name type="scientific">Paenibacillus woosongensis</name>
    <dbReference type="NCBI Taxonomy" id="307580"/>
    <lineage>
        <taxon>Bacteria</taxon>
        <taxon>Bacillati</taxon>
        <taxon>Bacillota</taxon>
        <taxon>Bacilli</taxon>
        <taxon>Bacillales</taxon>
        <taxon>Paenibacillaceae</taxon>
        <taxon>Paenibacillus</taxon>
    </lineage>
</organism>
<reference evidence="2 3" key="1">
    <citation type="submission" date="2021-03" db="EMBL/GenBank/DDBJ databases">
        <title>Antimicrobial resistance genes in bacteria isolated from Japanese honey, and their potential for conferring macrolide and lincosamide resistance in the American foulbrood pathogen Paenibacillus larvae.</title>
        <authorList>
            <person name="Okamoto M."/>
            <person name="Kumagai M."/>
            <person name="Kanamori H."/>
            <person name="Takamatsu D."/>
        </authorList>
    </citation>
    <scope>NUCLEOTIDE SEQUENCE [LARGE SCALE GENOMIC DNA]</scope>
    <source>
        <strain evidence="2 3">J15TS10</strain>
    </source>
</reference>
<evidence type="ECO:0000313" key="3">
    <source>
        <dbReference type="Proteomes" id="UP000681290"/>
    </source>
</evidence>
<feature type="compositionally biased region" description="Polar residues" evidence="1">
    <location>
        <begin position="128"/>
        <end position="139"/>
    </location>
</feature>
<proteinExistence type="predicted"/>
<name>A0ABQ4MPM4_9BACL</name>
<feature type="compositionally biased region" description="Basic residues" evidence="1">
    <location>
        <begin position="115"/>
        <end position="124"/>
    </location>
</feature>
<comment type="caution">
    <text evidence="2">The sequence shown here is derived from an EMBL/GenBank/DDBJ whole genome shotgun (WGS) entry which is preliminary data.</text>
</comment>
<dbReference type="EMBL" id="BOSM01000002">
    <property type="protein sequence ID" value="GIP57914.1"/>
    <property type="molecule type" value="Genomic_DNA"/>
</dbReference>
<sequence>MFPVALELGVDRQDYWDMTPWELERVIEAKQQWQKEQMQTHAVIAYHQSGVIAALMAKVLGGKQKIPDLRAAFPGIFDDSEQLSTPTEPGKKPYKQQDYRIMKARLEQYAAARKKWGEKKRGNYHRGTANSDHSQNSGVTEGARRGQRQINGS</sequence>
<gene>
    <name evidence="2" type="ORF">J15TS10_17280</name>
</gene>
<accession>A0ABQ4MPM4</accession>
<evidence type="ECO:0000256" key="1">
    <source>
        <dbReference type="SAM" id="MobiDB-lite"/>
    </source>
</evidence>
<feature type="region of interest" description="Disordered" evidence="1">
    <location>
        <begin position="115"/>
        <end position="153"/>
    </location>
</feature>
<dbReference type="Proteomes" id="UP000681290">
    <property type="component" value="Unassembled WGS sequence"/>
</dbReference>
<evidence type="ECO:0000313" key="2">
    <source>
        <dbReference type="EMBL" id="GIP57914.1"/>
    </source>
</evidence>
<evidence type="ECO:0008006" key="4">
    <source>
        <dbReference type="Google" id="ProtNLM"/>
    </source>
</evidence>